<keyword evidence="2" id="KW-1003">Cell membrane</keyword>
<dbReference type="OrthoDB" id="9760224at2"/>
<protein>
    <submittedName>
        <fullName evidence="8">Phosphoglycerol transferase MdoB-like AlkP superfamily enzyme</fullName>
    </submittedName>
</protein>
<name>A0A4V3DIW3_9GAMM</name>
<keyword evidence="9" id="KW-1185">Reference proteome</keyword>
<feature type="transmembrane region" description="Helical" evidence="6">
    <location>
        <begin position="27"/>
        <end position="47"/>
    </location>
</feature>
<keyword evidence="5 6" id="KW-0472">Membrane</keyword>
<organism evidence="8 9">
    <name type="scientific">Marinicella litoralis</name>
    <dbReference type="NCBI Taxonomy" id="644220"/>
    <lineage>
        <taxon>Bacteria</taxon>
        <taxon>Pseudomonadati</taxon>
        <taxon>Pseudomonadota</taxon>
        <taxon>Gammaproteobacteria</taxon>
        <taxon>Lysobacterales</taxon>
        <taxon>Marinicellaceae</taxon>
        <taxon>Marinicella</taxon>
    </lineage>
</organism>
<comment type="subcellular location">
    <subcellularLocation>
        <location evidence="1">Cell membrane</location>
        <topology evidence="1">Multi-pass membrane protein</topology>
    </subcellularLocation>
</comment>
<dbReference type="GO" id="GO:0016740">
    <property type="term" value="F:transferase activity"/>
    <property type="evidence" value="ECO:0007669"/>
    <property type="project" value="UniProtKB-KW"/>
</dbReference>
<dbReference type="EMBL" id="SNZB01000001">
    <property type="protein sequence ID" value="TDR23801.1"/>
    <property type="molecule type" value="Genomic_DNA"/>
</dbReference>
<dbReference type="InterPro" id="IPR017850">
    <property type="entry name" value="Alkaline_phosphatase_core_sf"/>
</dbReference>
<proteinExistence type="predicted"/>
<evidence type="ECO:0000256" key="2">
    <source>
        <dbReference type="ARBA" id="ARBA00022475"/>
    </source>
</evidence>
<dbReference type="CDD" id="cd16015">
    <property type="entry name" value="LTA_synthase"/>
    <property type="match status" value="1"/>
</dbReference>
<feature type="transmembrane region" description="Helical" evidence="6">
    <location>
        <begin position="59"/>
        <end position="79"/>
    </location>
</feature>
<comment type="caution">
    <text evidence="8">The sequence shown here is derived from an EMBL/GenBank/DDBJ whole genome shotgun (WGS) entry which is preliminary data.</text>
</comment>
<feature type="transmembrane region" description="Helical" evidence="6">
    <location>
        <begin position="140"/>
        <end position="160"/>
    </location>
</feature>
<keyword evidence="3 6" id="KW-0812">Transmembrane</keyword>
<dbReference type="AlphaFoldDB" id="A0A4V3DIW3"/>
<dbReference type="PANTHER" id="PTHR47371">
    <property type="entry name" value="LIPOTEICHOIC ACID SYNTHASE"/>
    <property type="match status" value="1"/>
</dbReference>
<evidence type="ECO:0000256" key="5">
    <source>
        <dbReference type="ARBA" id="ARBA00023136"/>
    </source>
</evidence>
<feature type="transmembrane region" description="Helical" evidence="6">
    <location>
        <begin position="110"/>
        <end position="128"/>
    </location>
</feature>
<evidence type="ECO:0000256" key="4">
    <source>
        <dbReference type="ARBA" id="ARBA00022989"/>
    </source>
</evidence>
<dbReference type="InterPro" id="IPR050448">
    <property type="entry name" value="OpgB/LTA_synthase_biosynth"/>
</dbReference>
<evidence type="ECO:0000256" key="3">
    <source>
        <dbReference type="ARBA" id="ARBA00022692"/>
    </source>
</evidence>
<evidence type="ECO:0000256" key="6">
    <source>
        <dbReference type="SAM" id="Phobius"/>
    </source>
</evidence>
<dbReference type="Proteomes" id="UP000295724">
    <property type="component" value="Unassembled WGS sequence"/>
</dbReference>
<keyword evidence="8" id="KW-0808">Transferase</keyword>
<evidence type="ECO:0000313" key="9">
    <source>
        <dbReference type="Proteomes" id="UP000295724"/>
    </source>
</evidence>
<dbReference type="SUPFAM" id="SSF53649">
    <property type="entry name" value="Alkaline phosphatase-like"/>
    <property type="match status" value="1"/>
</dbReference>
<evidence type="ECO:0000256" key="1">
    <source>
        <dbReference type="ARBA" id="ARBA00004651"/>
    </source>
</evidence>
<dbReference type="InterPro" id="IPR000917">
    <property type="entry name" value="Sulfatase_N"/>
</dbReference>
<sequence length="698" mass="79710">MNKQFFMLLALLLPLLGVQVLHHPTLNAIIIHASVSLCLWVLFIGNQQLNGWIRPMNKALLIGFYFIYLFITLFESTLYDFTGKGFNNEVYFHIEIESLRIAFTQYPIELFGFFILVFCYSWLINFLLKTTTKPIKKPMVFGALVMLCLLTIYSPVGRFASGLYEYNKQYAIIDQSLIQQYIDLNIINSIEITPNQLLKTHAPEPKNLILVYLESFNEGLMLQTQYPDLTPNLNRIADEFQVLTHLSSAYITIEGIISSQCGTMLPMTADNNTFLNSGQLMSHMPCMGDILKQAGYTQYYLGGASMAFAGKGRFLEEHGYDYIWGSEHWFSHGFKRQKGVWGLSDTELFENALSTIKTAAQTPPYNVTLLTLGTHLPGYSYPGCESYAYSDEPFIDAIHCTDQLLGKFIDALKAEKLLDEAILMVLADHGIFQTDKMEALFGDMAKDRRLIALTNYQDFIPKWPLATYDIAPTLLDMLGIQHNAVFLYGQSLLRKLDDSQRYVTRYFDWNGLKLTHNSQGTCDKTDSISWPLNDCFKNQLLKLTSQILEKHSTQETPEALSCDVDLIATKQVSETNQETRILSLNKINHFEHFYLNGYNLNSVRIKSGSFVFESDSNLNIIKHWFFRLDETGMAHQRTLFNNSQSYFLAVSLFNSEDKTNSKAEPNTLSVQLHQNQQVIWTLDNQELNVSNLNLCGSM</sequence>
<evidence type="ECO:0000313" key="8">
    <source>
        <dbReference type="EMBL" id="TDR23801.1"/>
    </source>
</evidence>
<feature type="domain" description="Sulfatase N-terminal" evidence="7">
    <location>
        <begin position="206"/>
        <end position="430"/>
    </location>
</feature>
<dbReference type="PANTHER" id="PTHR47371:SF3">
    <property type="entry name" value="PHOSPHOGLYCEROL TRANSFERASE I"/>
    <property type="match status" value="1"/>
</dbReference>
<gene>
    <name evidence="8" type="ORF">C8D91_0667</name>
</gene>
<keyword evidence="4 6" id="KW-1133">Transmembrane helix</keyword>
<accession>A0A4V3DIW3</accession>
<dbReference type="Gene3D" id="3.40.720.10">
    <property type="entry name" value="Alkaline Phosphatase, subunit A"/>
    <property type="match status" value="1"/>
</dbReference>
<dbReference type="Pfam" id="PF00884">
    <property type="entry name" value="Sulfatase"/>
    <property type="match status" value="1"/>
</dbReference>
<evidence type="ECO:0000259" key="7">
    <source>
        <dbReference type="Pfam" id="PF00884"/>
    </source>
</evidence>
<dbReference type="GO" id="GO:0005886">
    <property type="term" value="C:plasma membrane"/>
    <property type="evidence" value="ECO:0007669"/>
    <property type="project" value="UniProtKB-SubCell"/>
</dbReference>
<reference evidence="8 9" key="1">
    <citation type="submission" date="2019-03" db="EMBL/GenBank/DDBJ databases">
        <title>Genomic Encyclopedia of Type Strains, Phase IV (KMG-IV): sequencing the most valuable type-strain genomes for metagenomic binning, comparative biology and taxonomic classification.</title>
        <authorList>
            <person name="Goeker M."/>
        </authorList>
    </citation>
    <scope>NUCLEOTIDE SEQUENCE [LARGE SCALE GENOMIC DNA]</scope>
    <source>
        <strain evidence="8 9">DSM 25488</strain>
    </source>
</reference>